<dbReference type="InterPro" id="IPR025661">
    <property type="entry name" value="Pept_asp_AS"/>
</dbReference>
<evidence type="ECO:0000256" key="6">
    <source>
        <dbReference type="ARBA" id="ARBA00023145"/>
    </source>
</evidence>
<keyword evidence="2" id="KW-0645">Protease</keyword>
<keyword evidence="7" id="KW-1015">Disulfide bond</keyword>
<dbReference type="GeneID" id="106666171"/>
<feature type="domain" description="Cystatin" evidence="10">
    <location>
        <begin position="251"/>
        <end position="357"/>
    </location>
</feature>
<dbReference type="InterPro" id="IPR046350">
    <property type="entry name" value="Cystatin_sf"/>
</dbReference>
<dbReference type="GO" id="GO:0004869">
    <property type="term" value="F:cysteine-type endopeptidase inhibitor activity"/>
    <property type="evidence" value="ECO:0007669"/>
    <property type="project" value="InterPro"/>
</dbReference>
<keyword evidence="3 9" id="KW-0732">Signal</keyword>
<evidence type="ECO:0000256" key="2">
    <source>
        <dbReference type="ARBA" id="ARBA00022670"/>
    </source>
</evidence>
<evidence type="ECO:0000256" key="5">
    <source>
        <dbReference type="ARBA" id="ARBA00022807"/>
    </source>
</evidence>
<dbReference type="SUPFAM" id="SSF54001">
    <property type="entry name" value="Cysteine proteinases"/>
    <property type="match status" value="1"/>
</dbReference>
<dbReference type="Pfam" id="PF00031">
    <property type="entry name" value="Cystatin"/>
    <property type="match status" value="3"/>
</dbReference>
<dbReference type="FunFam" id="3.90.70.10:FF:000130">
    <property type="entry name" value="Cysteine proteinase 1"/>
    <property type="match status" value="1"/>
</dbReference>
<dbReference type="SMART" id="SM00848">
    <property type="entry name" value="Inhibitor_I29"/>
    <property type="match status" value="1"/>
</dbReference>
<accession>A0A8I6RRH3</accession>
<evidence type="ECO:0000259" key="10">
    <source>
        <dbReference type="SMART" id="SM00043"/>
    </source>
</evidence>
<evidence type="ECO:0000256" key="7">
    <source>
        <dbReference type="ARBA" id="ARBA00023157"/>
    </source>
</evidence>
<dbReference type="PRINTS" id="PR00705">
    <property type="entry name" value="PAPAIN"/>
</dbReference>
<dbReference type="CDD" id="cd02248">
    <property type="entry name" value="Peptidase_C1A"/>
    <property type="match status" value="1"/>
</dbReference>
<sequence length="806" mass="91059">MFSQPLFGFIIILITSRVSSELSAGCALEQDQNNKDVYRYVDKIVRERLADEVVTGIIGIHTRVVSDSDKTSLKKTKTIVAFWTENLTTHRHQKCIFRYLNEPSIKEPIPQNLACVKARIEKQFVKDIDSSESELLEQLSEIVTTTFDDLDPDIWKKMVVDVKKAKKQISNGILYYLTLEIKSTSCLETEIVTPDQSCLNKETQPRKICEVTVHRSFTNNSPMDKSESYLKLAPRKQFQVVYSKCSSVDDVLYDRSASITANDKYIKEVADFAMKHINVNSNSIYIKGILNIRNSNIQLDSGMKINLTLEVVDTDCTKNSLNNTNCKFLHKHNDLSVCDVSVLDRNNQKTVLSQHCSSRVKRSSLRGGELEIDVNDNKIQGLKGYISNELTQRANSLYTKTVVKVFKATTQIVSGSLTKATVEVADTNCLKSENKSPSECVTSEQGRQLCEIAIWEQPWLNKKEITQSECHSIQGSESPQRVKLLARMFGVDKDNSDLTGFLEFVRKEEKQYKTDKEFKQRFRIFRANMKKISALQFYEQGTAVYGVTKFADLSAEEFKRNFLGFNHNPNYVPKKPRKMAVIPNITLPNSFDWRDHNVVTPVKNQGFCGSCWAFSVTGNVEGLYAIKTGQLLSFSEQELVDCDKYDAGCQGGFFDTAYHAIEDLGGLETESDYPYLGEKETCAFKRAETRVSISGGLNISHNENDMAKFLVVNGPISIALNANAMQFYWGGVSHPPKFLCNPNNLDHGVLIVGYGVHRTKFTKKMLPYWLIKNSWGKSWGNQGYYMVYRGDGTCGVNQSPSTAILS</sequence>
<dbReference type="PROSITE" id="PS00139">
    <property type="entry name" value="THIOL_PROTEASE_CYS"/>
    <property type="match status" value="1"/>
</dbReference>
<feature type="domain" description="Cathepsin propeptide inhibitor" evidence="12">
    <location>
        <begin position="501"/>
        <end position="558"/>
    </location>
</feature>
<evidence type="ECO:0000313" key="14">
    <source>
        <dbReference type="Proteomes" id="UP000494040"/>
    </source>
</evidence>
<dbReference type="GO" id="GO:0008234">
    <property type="term" value="F:cysteine-type peptidase activity"/>
    <property type="evidence" value="ECO:0007669"/>
    <property type="project" value="UniProtKB-KW"/>
</dbReference>
<proteinExistence type="inferred from homology"/>
<dbReference type="PROSITE" id="PS00639">
    <property type="entry name" value="THIOL_PROTEASE_HIS"/>
    <property type="match status" value="1"/>
</dbReference>
<dbReference type="InterPro" id="IPR039417">
    <property type="entry name" value="Peptidase_C1A_papain-like"/>
</dbReference>
<dbReference type="PROSITE" id="PS00640">
    <property type="entry name" value="THIOL_PROTEASE_ASN"/>
    <property type="match status" value="1"/>
</dbReference>
<evidence type="ECO:0008006" key="15">
    <source>
        <dbReference type="Google" id="ProtNLM"/>
    </source>
</evidence>
<feature type="domain" description="Cystatin" evidence="10">
    <location>
        <begin position="364"/>
        <end position="471"/>
    </location>
</feature>
<dbReference type="KEGG" id="clec:106666171"/>
<comment type="similarity">
    <text evidence="1">Belongs to the peptidase C1 family.</text>
</comment>
<dbReference type="Pfam" id="PF00112">
    <property type="entry name" value="Peptidase_C1"/>
    <property type="match status" value="1"/>
</dbReference>
<dbReference type="SMART" id="SM00043">
    <property type="entry name" value="CY"/>
    <property type="match status" value="2"/>
</dbReference>
<dbReference type="InterPro" id="IPR038765">
    <property type="entry name" value="Papain-like_cys_pep_sf"/>
</dbReference>
<dbReference type="InterPro" id="IPR013128">
    <property type="entry name" value="Peptidase_C1A"/>
</dbReference>
<dbReference type="EnsemblMetazoa" id="XM_014393152.2">
    <property type="protein sequence ID" value="XP_014248638.1"/>
    <property type="gene ID" value="LOC106666171"/>
</dbReference>
<dbReference type="OrthoDB" id="387093at2759"/>
<dbReference type="Gene3D" id="3.10.450.10">
    <property type="match status" value="3"/>
</dbReference>
<dbReference type="Proteomes" id="UP000494040">
    <property type="component" value="Unassembled WGS sequence"/>
</dbReference>
<feature type="chain" id="PRO_5035280750" description="Cathepsin F-like cysteine protease" evidence="9">
    <location>
        <begin position="21"/>
        <end position="806"/>
    </location>
</feature>
<evidence type="ECO:0000256" key="9">
    <source>
        <dbReference type="SAM" id="SignalP"/>
    </source>
</evidence>
<dbReference type="CDD" id="cd00042">
    <property type="entry name" value="CY"/>
    <property type="match status" value="3"/>
</dbReference>
<feature type="domain" description="Peptidase C1A papain C-terminal" evidence="11">
    <location>
        <begin position="587"/>
        <end position="804"/>
    </location>
</feature>
<dbReference type="InterPro" id="IPR000010">
    <property type="entry name" value="Cystatin_dom"/>
</dbReference>
<dbReference type="AlphaFoldDB" id="A0A8I6RRH3"/>
<dbReference type="InterPro" id="IPR000169">
    <property type="entry name" value="Pept_cys_AS"/>
</dbReference>
<dbReference type="InterPro" id="IPR025660">
    <property type="entry name" value="Pept_his_AS"/>
</dbReference>
<evidence type="ECO:0000259" key="12">
    <source>
        <dbReference type="SMART" id="SM00848"/>
    </source>
</evidence>
<organism evidence="13 14">
    <name type="scientific">Cimex lectularius</name>
    <name type="common">Bed bug</name>
    <name type="synonym">Acanthia lectularia</name>
    <dbReference type="NCBI Taxonomy" id="79782"/>
    <lineage>
        <taxon>Eukaryota</taxon>
        <taxon>Metazoa</taxon>
        <taxon>Ecdysozoa</taxon>
        <taxon>Arthropoda</taxon>
        <taxon>Hexapoda</taxon>
        <taxon>Insecta</taxon>
        <taxon>Pterygota</taxon>
        <taxon>Neoptera</taxon>
        <taxon>Paraneoptera</taxon>
        <taxon>Hemiptera</taxon>
        <taxon>Heteroptera</taxon>
        <taxon>Panheteroptera</taxon>
        <taxon>Cimicomorpha</taxon>
        <taxon>Cimicidae</taxon>
        <taxon>Cimex</taxon>
    </lineage>
</organism>
<keyword evidence="14" id="KW-1185">Reference proteome</keyword>
<reference evidence="13" key="1">
    <citation type="submission" date="2022-01" db="UniProtKB">
        <authorList>
            <consortium name="EnsemblMetazoa"/>
        </authorList>
    </citation>
    <scope>IDENTIFICATION</scope>
</reference>
<keyword evidence="4" id="KW-0378">Hydrolase</keyword>
<dbReference type="InterPro" id="IPR013201">
    <property type="entry name" value="Prot_inhib_I29"/>
</dbReference>
<dbReference type="PANTHER" id="PTHR12411">
    <property type="entry name" value="CYSTEINE PROTEASE FAMILY C1-RELATED"/>
    <property type="match status" value="1"/>
</dbReference>
<evidence type="ECO:0000313" key="13">
    <source>
        <dbReference type="EnsemblMetazoa" id="XP_014248638.1"/>
    </source>
</evidence>
<protein>
    <recommendedName>
        <fullName evidence="15">Cathepsin F-like cysteine protease</fullName>
    </recommendedName>
</protein>
<keyword evidence="8" id="KW-0325">Glycoprotein</keyword>
<keyword evidence="6" id="KW-0865">Zymogen</keyword>
<dbReference type="GO" id="GO:0006508">
    <property type="term" value="P:proteolysis"/>
    <property type="evidence" value="ECO:0007669"/>
    <property type="project" value="UniProtKB-KW"/>
</dbReference>
<name>A0A8I6RRH3_CIMLE</name>
<evidence type="ECO:0000256" key="8">
    <source>
        <dbReference type="ARBA" id="ARBA00023180"/>
    </source>
</evidence>
<dbReference type="RefSeq" id="XP_014248638.1">
    <property type="nucleotide sequence ID" value="XM_014393152.2"/>
</dbReference>
<feature type="signal peptide" evidence="9">
    <location>
        <begin position="1"/>
        <end position="20"/>
    </location>
</feature>
<dbReference type="SMART" id="SM00645">
    <property type="entry name" value="Pept_C1"/>
    <property type="match status" value="1"/>
</dbReference>
<evidence type="ECO:0000256" key="3">
    <source>
        <dbReference type="ARBA" id="ARBA00022729"/>
    </source>
</evidence>
<dbReference type="Pfam" id="PF08246">
    <property type="entry name" value="Inhibitor_I29"/>
    <property type="match status" value="1"/>
</dbReference>
<evidence type="ECO:0000256" key="4">
    <source>
        <dbReference type="ARBA" id="ARBA00022801"/>
    </source>
</evidence>
<evidence type="ECO:0000256" key="1">
    <source>
        <dbReference type="ARBA" id="ARBA00008455"/>
    </source>
</evidence>
<dbReference type="InterPro" id="IPR000668">
    <property type="entry name" value="Peptidase_C1A_C"/>
</dbReference>
<evidence type="ECO:0000259" key="11">
    <source>
        <dbReference type="SMART" id="SM00645"/>
    </source>
</evidence>
<dbReference type="Gene3D" id="3.90.70.10">
    <property type="entry name" value="Cysteine proteinases"/>
    <property type="match status" value="1"/>
</dbReference>
<dbReference type="SUPFAM" id="SSF54403">
    <property type="entry name" value="Cystatin/monellin"/>
    <property type="match status" value="3"/>
</dbReference>
<keyword evidence="5" id="KW-0788">Thiol protease</keyword>